<dbReference type="Pfam" id="PF04548">
    <property type="entry name" value="AIG1"/>
    <property type="match status" value="1"/>
</dbReference>
<dbReference type="EMBL" id="JBHFQA010000017">
    <property type="protein sequence ID" value="KAL2084169.1"/>
    <property type="molecule type" value="Genomic_DNA"/>
</dbReference>
<dbReference type="AlphaFoldDB" id="A0ABD1JAG0"/>
<protein>
    <recommendedName>
        <fullName evidence="5">AIG1-type G domain-containing protein</fullName>
    </recommendedName>
</protein>
<keyword evidence="3" id="KW-0342">GTP-binding</keyword>
<dbReference type="PANTHER" id="PTHR10903">
    <property type="entry name" value="GTPASE, IMAP FAMILY MEMBER-RELATED"/>
    <property type="match status" value="1"/>
</dbReference>
<evidence type="ECO:0000256" key="3">
    <source>
        <dbReference type="ARBA" id="ARBA00023134"/>
    </source>
</evidence>
<evidence type="ECO:0000256" key="1">
    <source>
        <dbReference type="ARBA" id="ARBA00008535"/>
    </source>
</evidence>
<feature type="region of interest" description="Disordered" evidence="4">
    <location>
        <begin position="256"/>
        <end position="361"/>
    </location>
</feature>
<comment type="similarity">
    <text evidence="1">Belongs to the TRAFAC class TrmE-Era-EngA-EngB-Septin-like GTPase superfamily. AIG1/Toc34/Toc159-like paraseptin GTPase family. IAN subfamily.</text>
</comment>
<dbReference type="FunFam" id="3.40.50.300:FF:001809">
    <property type="entry name" value="Si:ch1073-365p7.2"/>
    <property type="match status" value="1"/>
</dbReference>
<dbReference type="Gene3D" id="3.40.50.300">
    <property type="entry name" value="P-loop containing nucleotide triphosphate hydrolases"/>
    <property type="match status" value="1"/>
</dbReference>
<name>A0ABD1JAG0_9TELE</name>
<accession>A0ABD1JAG0</accession>
<dbReference type="PROSITE" id="PS51720">
    <property type="entry name" value="G_AIG1"/>
    <property type="match status" value="1"/>
</dbReference>
<gene>
    <name evidence="6" type="ORF">ACEWY4_019687</name>
</gene>
<dbReference type="InterPro" id="IPR045058">
    <property type="entry name" value="GIMA/IAN/Toc"/>
</dbReference>
<feature type="compositionally biased region" description="Polar residues" evidence="4">
    <location>
        <begin position="294"/>
        <end position="322"/>
    </location>
</feature>
<evidence type="ECO:0000313" key="7">
    <source>
        <dbReference type="Proteomes" id="UP001591681"/>
    </source>
</evidence>
<dbReference type="InterPro" id="IPR027417">
    <property type="entry name" value="P-loop_NTPase"/>
</dbReference>
<sequence>MGFRDAGKRSAGNTILQADVFDKRKTVQCVKREGEVSGKHVTVINTPGWDREQRLRDSTELFKEEIILSTTLCPPGPHAVLLVAPVKVKLTETHRMAMQEHLELLGERVWNHSMVLFTCGDWLGGNTIEQHIASEGKVVEWVIEKCGNRYHILNNVDKEDTSQVSELLEKVEEMVKRNDGKHYEIDRQRLLEMEKKKREREKKAKEIMMKAHQCRDPWKIVKDVEVIRKPMNCPPALELERSDESATCPATVAVITEEVAETPSPNNTTPELSRISAPVPNDDQVNVAGPTPELSRTSAPVPNDTGPTPTSKVKRTVTTPSAPASGRRDVGLDQAPSIPTLPVRPTRSRRRPARYEDYHMF</sequence>
<reference evidence="6 7" key="1">
    <citation type="submission" date="2024-09" db="EMBL/GenBank/DDBJ databases">
        <title>A chromosome-level genome assembly of Gray's grenadier anchovy, Coilia grayii.</title>
        <authorList>
            <person name="Fu Z."/>
        </authorList>
    </citation>
    <scope>NUCLEOTIDE SEQUENCE [LARGE SCALE GENOMIC DNA]</scope>
    <source>
        <strain evidence="6">G4</strain>
        <tissue evidence="6">Muscle</tissue>
    </source>
</reference>
<dbReference type="Proteomes" id="UP001591681">
    <property type="component" value="Unassembled WGS sequence"/>
</dbReference>
<dbReference type="SUPFAM" id="SSF52540">
    <property type="entry name" value="P-loop containing nucleoside triphosphate hydrolases"/>
    <property type="match status" value="1"/>
</dbReference>
<feature type="domain" description="AIG1-type G" evidence="5">
    <location>
        <begin position="1"/>
        <end position="192"/>
    </location>
</feature>
<proteinExistence type="inferred from homology"/>
<dbReference type="PANTHER" id="PTHR10903:SF107">
    <property type="entry name" value="GTPASE IMAP FAMILY MEMBER 4-LIKE-RELATED"/>
    <property type="match status" value="1"/>
</dbReference>
<keyword evidence="2" id="KW-0547">Nucleotide-binding</keyword>
<evidence type="ECO:0000259" key="5">
    <source>
        <dbReference type="PROSITE" id="PS51720"/>
    </source>
</evidence>
<keyword evidence="7" id="KW-1185">Reference proteome</keyword>
<evidence type="ECO:0000313" key="6">
    <source>
        <dbReference type="EMBL" id="KAL2084169.1"/>
    </source>
</evidence>
<evidence type="ECO:0000256" key="4">
    <source>
        <dbReference type="SAM" id="MobiDB-lite"/>
    </source>
</evidence>
<organism evidence="6 7">
    <name type="scientific">Coilia grayii</name>
    <name type="common">Gray's grenadier anchovy</name>
    <dbReference type="NCBI Taxonomy" id="363190"/>
    <lineage>
        <taxon>Eukaryota</taxon>
        <taxon>Metazoa</taxon>
        <taxon>Chordata</taxon>
        <taxon>Craniata</taxon>
        <taxon>Vertebrata</taxon>
        <taxon>Euteleostomi</taxon>
        <taxon>Actinopterygii</taxon>
        <taxon>Neopterygii</taxon>
        <taxon>Teleostei</taxon>
        <taxon>Clupei</taxon>
        <taxon>Clupeiformes</taxon>
        <taxon>Clupeoidei</taxon>
        <taxon>Engraulidae</taxon>
        <taxon>Coilinae</taxon>
        <taxon>Coilia</taxon>
    </lineage>
</organism>
<dbReference type="GO" id="GO:0005525">
    <property type="term" value="F:GTP binding"/>
    <property type="evidence" value="ECO:0007669"/>
    <property type="project" value="UniProtKB-KW"/>
</dbReference>
<comment type="caution">
    <text evidence="6">The sequence shown here is derived from an EMBL/GenBank/DDBJ whole genome shotgun (WGS) entry which is preliminary data.</text>
</comment>
<evidence type="ECO:0000256" key="2">
    <source>
        <dbReference type="ARBA" id="ARBA00022741"/>
    </source>
</evidence>
<dbReference type="InterPro" id="IPR006703">
    <property type="entry name" value="G_AIG1"/>
</dbReference>